<dbReference type="PANTHER" id="PTHR20991:SF0">
    <property type="entry name" value="PROTEIN PTHB1"/>
    <property type="match status" value="1"/>
</dbReference>
<name>A0A8C4TFD3_ERPCA</name>
<dbReference type="GO" id="GO:0060271">
    <property type="term" value="P:cilium assembly"/>
    <property type="evidence" value="ECO:0007669"/>
    <property type="project" value="TreeGrafter"/>
</dbReference>
<dbReference type="GO" id="GO:0034464">
    <property type="term" value="C:BBSome"/>
    <property type="evidence" value="ECO:0007669"/>
    <property type="project" value="InterPro"/>
</dbReference>
<dbReference type="Proteomes" id="UP000694620">
    <property type="component" value="Unassembled WGS sequence"/>
</dbReference>
<dbReference type="GeneTree" id="ENSGT00390000000803"/>
<evidence type="ECO:0000259" key="1">
    <source>
        <dbReference type="Pfam" id="PF14727"/>
    </source>
</evidence>
<dbReference type="Ensembl" id="ENSECRT00000031102.1">
    <property type="protein sequence ID" value="ENSECRP00000030458.1"/>
    <property type="gene ID" value="ENSECRG00000020652.1"/>
</dbReference>
<dbReference type="InterPro" id="IPR028073">
    <property type="entry name" value="PHTB1_N_dom"/>
</dbReference>
<evidence type="ECO:0000313" key="3">
    <source>
        <dbReference type="Proteomes" id="UP000694620"/>
    </source>
</evidence>
<dbReference type="PANTHER" id="PTHR20991">
    <property type="entry name" value="PARATHYROID HORMONE-RESPONSIVE B1 GENE"/>
    <property type="match status" value="1"/>
</dbReference>
<protein>
    <recommendedName>
        <fullName evidence="1">PTHB1 N-terminal domain-containing protein</fullName>
    </recommendedName>
</protein>
<accession>A0A8C4TFD3</accession>
<proteinExistence type="predicted"/>
<reference evidence="2" key="1">
    <citation type="submission" date="2025-08" db="UniProtKB">
        <authorList>
            <consortium name="Ensembl"/>
        </authorList>
    </citation>
    <scope>IDENTIFICATION</scope>
</reference>
<organism evidence="2 3">
    <name type="scientific">Erpetoichthys calabaricus</name>
    <name type="common">Rope fish</name>
    <name type="synonym">Calamoichthys calabaricus</name>
    <dbReference type="NCBI Taxonomy" id="27687"/>
    <lineage>
        <taxon>Eukaryota</taxon>
        <taxon>Metazoa</taxon>
        <taxon>Chordata</taxon>
        <taxon>Craniata</taxon>
        <taxon>Vertebrata</taxon>
        <taxon>Euteleostomi</taxon>
        <taxon>Actinopterygii</taxon>
        <taxon>Polypteriformes</taxon>
        <taxon>Polypteridae</taxon>
        <taxon>Erpetoichthys</taxon>
    </lineage>
</organism>
<feature type="domain" description="PTHB1 N-terminal" evidence="1">
    <location>
        <begin position="42"/>
        <end position="248"/>
    </location>
</feature>
<keyword evidence="3" id="KW-1185">Reference proteome</keyword>
<sequence>MLLHCWPGKVIQLCVILFLTAFVYPQYGLLVYSITNTRPFVPLSGRDFICIQSMDGILMFFEQESFSFSRFLPGFLLPGPLSYNPRTDAFITVSSLRQVENYKYQTLAVATDVDCRAESEQQKLGSGKRLTADWTLMIGEQAMDICILSSAQAASFVFVLGERNFFCIKANGQMRFMKKLEYNPSCFLPYASVIEGTINSLVGNHNNMLLLPHVPVALRVANFQDLKGVIVTLSSTGDLQCSYLGTDPALFQAPRVEARDINYEELDVEMKELQQIIREMAKTQGISETHSCPVVCSQHPKHTYLSSSYFLIHSS</sequence>
<evidence type="ECO:0000313" key="2">
    <source>
        <dbReference type="Ensembl" id="ENSECRP00000030458.1"/>
    </source>
</evidence>
<dbReference type="InterPro" id="IPR026511">
    <property type="entry name" value="PTHB1"/>
</dbReference>
<dbReference type="Pfam" id="PF14727">
    <property type="entry name" value="PHTB1_N"/>
    <property type="match status" value="1"/>
</dbReference>
<dbReference type="AlphaFoldDB" id="A0A8C4TFD3"/>
<dbReference type="GO" id="GO:0016020">
    <property type="term" value="C:membrane"/>
    <property type="evidence" value="ECO:0007669"/>
    <property type="project" value="TreeGrafter"/>
</dbReference>
<reference evidence="2" key="2">
    <citation type="submission" date="2025-09" db="UniProtKB">
        <authorList>
            <consortium name="Ensembl"/>
        </authorList>
    </citation>
    <scope>IDENTIFICATION</scope>
</reference>